<dbReference type="RefSeq" id="WP_187244826.1">
    <property type="nucleotide sequence ID" value="NZ_BAAAOK010000001.1"/>
</dbReference>
<dbReference type="Gene3D" id="4.10.320.10">
    <property type="entry name" value="E3-binding domain"/>
    <property type="match status" value="1"/>
</dbReference>
<dbReference type="InterPro" id="IPR042261">
    <property type="entry name" value="Lsr2-like_dimerization"/>
</dbReference>
<evidence type="ECO:0000313" key="5">
    <source>
        <dbReference type="EMBL" id="MBC6467805.1"/>
    </source>
</evidence>
<gene>
    <name evidence="5" type="ORF">HKK74_20225</name>
</gene>
<feature type="domain" description="Lsr2 dimerization" evidence="3">
    <location>
        <begin position="1"/>
        <end position="58"/>
    </location>
</feature>
<reference evidence="5 6" key="1">
    <citation type="submission" date="2020-06" db="EMBL/GenBank/DDBJ databases">
        <title>Actinomadura xiongansis sp. nov., isolated from soil of Baiyangdian.</title>
        <authorList>
            <person name="Zhang X."/>
        </authorList>
    </citation>
    <scope>NUCLEOTIDE SEQUENCE [LARGE SCALE GENOMIC DNA]</scope>
    <source>
        <strain evidence="5 6">HBUM206468</strain>
    </source>
</reference>
<evidence type="ECO:0000256" key="2">
    <source>
        <dbReference type="SAM" id="MobiDB-lite"/>
    </source>
</evidence>
<dbReference type="Gene3D" id="3.30.60.230">
    <property type="entry name" value="Lsr2, dimerization domain"/>
    <property type="match status" value="1"/>
</dbReference>
<evidence type="ECO:0000256" key="1">
    <source>
        <dbReference type="ARBA" id="ARBA00023125"/>
    </source>
</evidence>
<feature type="region of interest" description="Disordered" evidence="2">
    <location>
        <begin position="110"/>
        <end position="131"/>
    </location>
</feature>
<proteinExistence type="predicted"/>
<feature type="domain" description="Lsr2 DNA-binding" evidence="4">
    <location>
        <begin position="76"/>
        <end position="110"/>
    </location>
</feature>
<keyword evidence="1" id="KW-0238">DNA-binding</keyword>
<evidence type="ECO:0000259" key="3">
    <source>
        <dbReference type="Pfam" id="PF11774"/>
    </source>
</evidence>
<evidence type="ECO:0000259" key="4">
    <source>
        <dbReference type="Pfam" id="PF23359"/>
    </source>
</evidence>
<protein>
    <submittedName>
        <fullName evidence="5">Lsr2 family protein</fullName>
    </submittedName>
</protein>
<dbReference type="InterPro" id="IPR024412">
    <property type="entry name" value="Lsr2_dim_dom"/>
</dbReference>
<feature type="compositionally biased region" description="Low complexity" evidence="2">
    <location>
        <begin position="62"/>
        <end position="73"/>
    </location>
</feature>
<sequence>MAQRTVVELLDDIDGKAADETVTFSIDGVTYEIDLSAKNADKLRNNFTPFVEKARKAGGRQVGRSGRGTTTRTTHTRERSADIRAWAKQHGITVNDRGRIPAQVVAAYEANDPSKAKDGGKKVPQTRFQGA</sequence>
<evidence type="ECO:0000313" key="6">
    <source>
        <dbReference type="Proteomes" id="UP000805614"/>
    </source>
</evidence>
<dbReference type="InterPro" id="IPR036625">
    <property type="entry name" value="E3-bd_dom_sf"/>
</dbReference>
<keyword evidence="6" id="KW-1185">Reference proteome</keyword>
<organism evidence="5 6">
    <name type="scientific">Actinomadura alba</name>
    <dbReference type="NCBI Taxonomy" id="406431"/>
    <lineage>
        <taxon>Bacteria</taxon>
        <taxon>Bacillati</taxon>
        <taxon>Actinomycetota</taxon>
        <taxon>Actinomycetes</taxon>
        <taxon>Streptosporangiales</taxon>
        <taxon>Thermomonosporaceae</taxon>
        <taxon>Actinomadura</taxon>
    </lineage>
</organism>
<dbReference type="Pfam" id="PF11774">
    <property type="entry name" value="Lsr2"/>
    <property type="match status" value="1"/>
</dbReference>
<feature type="region of interest" description="Disordered" evidence="2">
    <location>
        <begin position="55"/>
        <end position="82"/>
    </location>
</feature>
<dbReference type="Proteomes" id="UP000805614">
    <property type="component" value="Unassembled WGS sequence"/>
</dbReference>
<comment type="caution">
    <text evidence="5">The sequence shown here is derived from an EMBL/GenBank/DDBJ whole genome shotgun (WGS) entry which is preliminary data.</text>
</comment>
<accession>A0ABR7LSR3</accession>
<feature type="compositionally biased region" description="Basic and acidic residues" evidence="2">
    <location>
        <begin position="112"/>
        <end position="121"/>
    </location>
</feature>
<dbReference type="InterPro" id="IPR055370">
    <property type="entry name" value="Lsr2_DNA-bd"/>
</dbReference>
<dbReference type="Pfam" id="PF23359">
    <property type="entry name" value="Lsr2_DNA-bd"/>
    <property type="match status" value="1"/>
</dbReference>
<dbReference type="EMBL" id="JABVEC010000015">
    <property type="protein sequence ID" value="MBC6467805.1"/>
    <property type="molecule type" value="Genomic_DNA"/>
</dbReference>
<name>A0ABR7LSR3_9ACTN</name>